<sequence>MVGALPHLVAESASEEEAVSSDQHKTDAKSDESDGEAGHDVSPNEEELQAKVPHVMSGKSKAQYRSDGDVEMRENAVLLANFSMPIIGEVKAEIEGRFWESGPESVILENRIGPESKSESVKNRSLETALTSPIGSIEIDKPRIKSKGKGHQQEHRKSTRIVNINSDTGIPAAVTKVSTSFRSRRSSAACWSSGQDLRVPDSDADKDSKKASSCRRKRYGYGLPEQINNTSQPIQKGKSGPAQVSSRHGLTTSRYSMAIDSEADKPIEEVKPTAQKCRFCEICAALGLNPIQRKIPRGVGTSVVFAQNHYVLFTKSWLGLPLQYEPSFMQIEWEMRKSASRKNEAYGGDDMRLREAIAKGLSTIPVDVEAPDSTEEGNPAPKKVRKVSAARQKQVEMEFQGFLHSTRGRDGQEDLDLDQAQHGKAASSHRSSSDHQHGRTGKSGPSGNPKRPTGGRTGSKQGGDVLAQYRANNRATRPPDPRKLAAHAQRQTRVEEDSDNQDDDDADDNDEEEEEATGEKRRKTRTSTGVVTSLQEGFYPPFFRKTFDITKLKLFEDLLNGHLYPDFDRLLPKIIVWLTDAISYCEEELGLIEPEGIWEEYQADMAKLIWNFCSTFRGRCRDIARDVVPVVYKIRPTADDFEGGFGQAEFADKMKDNIEKLLNDHSFLKDGVDDKGRTNNMMHPAISELIFRIVHKSEDCLATALPERFGIYTGELVAAMSLFLKVGIQEYATGRFVKIRFTGENFAKMYKVALRSVAKMKGDRDQHHWEKTRAKWAQWEVEHTIESGKQDTDAEELHRDPGNYVELHKAPGNYAEPWPTTWNYVRGTLSTELQELQELRSATPLKGVAIQLDRIAAASRPESEWHISARIMFPAPGKDIGLTSQTEELKAVLLLSIEFIKLSLLFEDAYPAIVSRAGFARFYLLSAAQTPASAHIKDRLETDLNFAARLADIRIAAQEIPGLFRCAHLPPAEVKTIVTDRLQDHRYIFPIDLTINRLKVELPFHHESIVGVLKKAVFTEALVASSIAPALPLGSGRGFRIAAQEPWSSQKRTLWDMCPPPGTFGHIPRNSSRSRSNLARSPRVSEWPRIPDSALPEPWSADWDAFIVCYNWYEEFQVELEERFGRALTGFIPALFQPDDCRGDTVLCPPGGAGTYYLWGSELRWEVSDPGPMPEMQRFRGVFGSVEHFVRAADWNSLEEVVPCNDLYDLPYD</sequence>
<protein>
    <recommendedName>
        <fullName evidence="2">DUF6532 domain-containing protein</fullName>
    </recommendedName>
</protein>
<feature type="region of interest" description="Disordered" evidence="1">
    <location>
        <begin position="192"/>
        <end position="249"/>
    </location>
</feature>
<accession>A0AAD6SH36</accession>
<proteinExistence type="predicted"/>
<reference evidence="4" key="1">
    <citation type="submission" date="2023-03" db="EMBL/GenBank/DDBJ databases">
        <title>Massive genome expansion in bonnet fungi (Mycena s.s.) driven by repeated elements and novel gene families across ecological guilds.</title>
        <authorList>
            <consortium name="Lawrence Berkeley National Laboratory"/>
            <person name="Harder C.B."/>
            <person name="Miyauchi S."/>
            <person name="Viragh M."/>
            <person name="Kuo A."/>
            <person name="Thoen E."/>
            <person name="Andreopoulos B."/>
            <person name="Lu D."/>
            <person name="Skrede I."/>
            <person name="Drula E."/>
            <person name="Henrissat B."/>
            <person name="Morin E."/>
            <person name="Kohler A."/>
            <person name="Barry K."/>
            <person name="LaButti K."/>
            <person name="Morin E."/>
            <person name="Salamov A."/>
            <person name="Lipzen A."/>
            <person name="Mereny Z."/>
            <person name="Hegedus B."/>
            <person name="Baldrian P."/>
            <person name="Stursova M."/>
            <person name="Weitz H."/>
            <person name="Taylor A."/>
            <person name="Grigoriev I.V."/>
            <person name="Nagy L.G."/>
            <person name="Martin F."/>
            <person name="Kauserud H."/>
        </authorList>
    </citation>
    <scope>NUCLEOTIDE SEQUENCE</scope>
    <source>
        <strain evidence="4">CBHHK200</strain>
    </source>
</reference>
<gene>
    <name evidence="4" type="ORF">C8F04DRAFT_1189504</name>
    <name evidence="3" type="ORF">C8F04DRAFT_1195041</name>
</gene>
<feature type="compositionally biased region" description="Basic and acidic residues" evidence="1">
    <location>
        <begin position="22"/>
        <end position="39"/>
    </location>
</feature>
<feature type="region of interest" description="Disordered" evidence="1">
    <location>
        <begin position="365"/>
        <end position="391"/>
    </location>
</feature>
<keyword evidence="5" id="KW-1185">Reference proteome</keyword>
<evidence type="ECO:0000313" key="4">
    <source>
        <dbReference type="EMBL" id="KAJ7027538.1"/>
    </source>
</evidence>
<evidence type="ECO:0000259" key="2">
    <source>
        <dbReference type="Pfam" id="PF20149"/>
    </source>
</evidence>
<dbReference type="Proteomes" id="UP001218188">
    <property type="component" value="Unassembled WGS sequence"/>
</dbReference>
<feature type="domain" description="DUF6532" evidence="2">
    <location>
        <begin position="555"/>
        <end position="759"/>
    </location>
</feature>
<feature type="compositionally biased region" description="Basic and acidic residues" evidence="1">
    <location>
        <begin position="198"/>
        <end position="210"/>
    </location>
</feature>
<evidence type="ECO:0000313" key="3">
    <source>
        <dbReference type="EMBL" id="KAJ7021903.1"/>
    </source>
</evidence>
<name>A0AAD6SH36_9AGAR</name>
<evidence type="ECO:0000256" key="1">
    <source>
        <dbReference type="SAM" id="MobiDB-lite"/>
    </source>
</evidence>
<feature type="region of interest" description="Disordered" evidence="1">
    <location>
        <begin position="418"/>
        <end position="529"/>
    </location>
</feature>
<dbReference type="EMBL" id="JARJCM010000221">
    <property type="protein sequence ID" value="KAJ7021903.1"/>
    <property type="molecule type" value="Genomic_DNA"/>
</dbReference>
<dbReference type="EMBL" id="JARJCM010000123">
    <property type="protein sequence ID" value="KAJ7027538.1"/>
    <property type="molecule type" value="Genomic_DNA"/>
</dbReference>
<dbReference type="InterPro" id="IPR045341">
    <property type="entry name" value="DUF6532"/>
</dbReference>
<dbReference type="Pfam" id="PF20149">
    <property type="entry name" value="DUF6532"/>
    <property type="match status" value="1"/>
</dbReference>
<organism evidence="4 5">
    <name type="scientific">Mycena alexandri</name>
    <dbReference type="NCBI Taxonomy" id="1745969"/>
    <lineage>
        <taxon>Eukaryota</taxon>
        <taxon>Fungi</taxon>
        <taxon>Dikarya</taxon>
        <taxon>Basidiomycota</taxon>
        <taxon>Agaricomycotina</taxon>
        <taxon>Agaricomycetes</taxon>
        <taxon>Agaricomycetidae</taxon>
        <taxon>Agaricales</taxon>
        <taxon>Marasmiineae</taxon>
        <taxon>Mycenaceae</taxon>
        <taxon>Mycena</taxon>
    </lineage>
</organism>
<dbReference type="AlphaFoldDB" id="A0AAD6SH36"/>
<comment type="caution">
    <text evidence="4">The sequence shown here is derived from an EMBL/GenBank/DDBJ whole genome shotgun (WGS) entry which is preliminary data.</text>
</comment>
<evidence type="ECO:0000313" key="5">
    <source>
        <dbReference type="Proteomes" id="UP001218188"/>
    </source>
</evidence>
<feature type="compositionally biased region" description="Acidic residues" evidence="1">
    <location>
        <begin position="496"/>
        <end position="516"/>
    </location>
</feature>
<feature type="region of interest" description="Disordered" evidence="1">
    <location>
        <begin position="1"/>
        <end position="67"/>
    </location>
</feature>